<dbReference type="AlphaFoldDB" id="A0A1A8MJJ6"/>
<protein>
    <submittedName>
        <fullName evidence="2">Uncharacterized protein</fullName>
    </submittedName>
</protein>
<reference evidence="2" key="1">
    <citation type="submission" date="2016-05" db="EMBL/GenBank/DDBJ databases">
        <authorList>
            <person name="Lavstsen T."/>
            <person name="Jespersen J.S."/>
        </authorList>
    </citation>
    <scope>NUCLEOTIDE SEQUENCE</scope>
    <source>
        <tissue evidence="2">Brain</tissue>
    </source>
</reference>
<organism evidence="2">
    <name type="scientific">Nothobranchius pienaari</name>
    <dbReference type="NCBI Taxonomy" id="704102"/>
    <lineage>
        <taxon>Eukaryota</taxon>
        <taxon>Metazoa</taxon>
        <taxon>Chordata</taxon>
        <taxon>Craniata</taxon>
        <taxon>Vertebrata</taxon>
        <taxon>Euteleostomi</taxon>
        <taxon>Actinopterygii</taxon>
        <taxon>Neopterygii</taxon>
        <taxon>Teleostei</taxon>
        <taxon>Neoteleostei</taxon>
        <taxon>Acanthomorphata</taxon>
        <taxon>Ovalentaria</taxon>
        <taxon>Atherinomorphae</taxon>
        <taxon>Cyprinodontiformes</taxon>
        <taxon>Nothobranchiidae</taxon>
        <taxon>Nothobranchius</taxon>
    </lineage>
</organism>
<reference evidence="2" key="2">
    <citation type="submission" date="2016-06" db="EMBL/GenBank/DDBJ databases">
        <title>The genome of a short-lived fish provides insights into sex chromosome evolution and the genetic control of aging.</title>
        <authorList>
            <person name="Reichwald K."/>
            <person name="Felder M."/>
            <person name="Petzold A."/>
            <person name="Koch P."/>
            <person name="Groth M."/>
            <person name="Platzer M."/>
        </authorList>
    </citation>
    <scope>NUCLEOTIDE SEQUENCE</scope>
    <source>
        <tissue evidence="2">Brain</tissue>
    </source>
</reference>
<evidence type="ECO:0000256" key="1">
    <source>
        <dbReference type="SAM" id="MobiDB-lite"/>
    </source>
</evidence>
<name>A0A1A8MJJ6_9TELE</name>
<gene>
    <name evidence="2" type="primary">Nfu_g_1_016551</name>
</gene>
<feature type="non-terminal residue" evidence="2">
    <location>
        <position position="115"/>
    </location>
</feature>
<evidence type="ECO:0000313" key="2">
    <source>
        <dbReference type="EMBL" id="SBR56927.1"/>
    </source>
</evidence>
<accession>A0A1A8MJJ6</accession>
<proteinExistence type="predicted"/>
<feature type="region of interest" description="Disordered" evidence="1">
    <location>
        <begin position="78"/>
        <end position="98"/>
    </location>
</feature>
<dbReference type="EMBL" id="HAEF01015768">
    <property type="protein sequence ID" value="SBR56927.1"/>
    <property type="molecule type" value="Transcribed_RNA"/>
</dbReference>
<sequence length="115" mass="12952">QRFCGPFSSPGLSAGLSWCRENGVKDAGPCEKQNKRTQRERCSFGNGFLFFVINFFCISRRTARICSMGGKWTAARWKNNERRTTYPSPSPLSSHPSVSLHLWSDAEEKRASGCK</sequence>
<feature type="non-terminal residue" evidence="2">
    <location>
        <position position="1"/>
    </location>
</feature>